<feature type="compositionally biased region" description="Low complexity" evidence="1">
    <location>
        <begin position="824"/>
        <end position="837"/>
    </location>
</feature>
<feature type="compositionally biased region" description="Polar residues" evidence="1">
    <location>
        <begin position="311"/>
        <end position="322"/>
    </location>
</feature>
<feature type="region of interest" description="Disordered" evidence="1">
    <location>
        <begin position="1114"/>
        <end position="1145"/>
    </location>
</feature>
<gene>
    <name evidence="2" type="ORF">KP509_05G007500</name>
</gene>
<dbReference type="OrthoDB" id="1929779at2759"/>
<sequence length="1301" mass="143150">MRNQSPSIDTQQNWTRNEGYKIRSSHSKDEDLALFHDMRACENKNFLHPSADDFENSISTKLGGLSSFQNSASPTIPWKNNDLLATADTEKTDYDWLLTPPGTPLFPSLDKDSLQTYINQNVTVIQSHSVPRGAKPSGSNTTKLHRMARQSSSQWTSSTSNASSISSSHSYSRGSAPSPSRGARSPSRGAPSPSRGAPSPSKGAPSPSRGSCSPARSGSSPTPRSPAPMKTLNRSTTIVNRVSTRSSPPILQRMNTSPNIRTSSTERNIPHSKGRNSVSSKLWEWRDPELGFSDEPPPNLRTSLSDRPLSNLRNGRSVNQRAQETRYHQEARHSYSESMIDVRQSHWQRSSSSASRLSSSTTSQDRWSSRGSIISSSDDGTEVIDSSFVDFSTATSPSSTSGTSRDVTGMLNSEAKNRYSPVISRHKKLTTSAETGRYSASARKSLESSMLRVDQHRASQNMFRPLLSSAPVTSFCNTGRMFPKPCPPNPYVEPSNTASSNASSEKGMRIFPSNESSDEEGDLESKSDRSLSAVCATGSFVLDGKAPIDEDYEEICDNACQYEHESLPDSASFMMDECAADGANYVIDTLNWEKSQPRCAVGSGEETGHSIKGTAHALVDEDIICSEIQRTENENYYEFRKENLQHVSTCLYPDSPQISCYGQNHPAEGFHECLECGELGHVKGKNFEAVTEICNIKQIAPSAGRLAVHNCYKNDQEQCLRIKQRALEDVNGACKSPITQNEDYDSMHFRAPEDVTLMGEEVRRNPDLQDDHIMDGSANPVINVLSLEESCISGNVSVSFNTTAEISVPGYAQRPQHSSYAIESTPSSVASTVASNPLPQNPENEQSIPLEGTITRCQHSTHEQELLGDLSNLSSTTKPQMPWNLHQLVVGENFCETEIVAENEKLTEPQGYCLNDIGKPDMETVKEPITSQHHGFQDPMLPENYLEMVNTFSEKCRAINTIDNSEAGSECQSIVYENKEKELHETLTHQMCTHYLVLDEKERTSDESRHANVPPSSLSQEEISDKQLQIDINSMIDSESCMSQSGENSSDCTLSTGVYEEKELQKSADNAISSCYQEIPQFQNELQSCSSPELSPKQTDLVEPAAVSEELPKEEIKVNPSSTTECQNPPQRGSPEKNPCQGRRASTHSFSLEEATNTILFCSSIVHDIAYKAASIAAAKEAEAIKAREAREAAETMKAMPPLLPASRGQNTNGDFINSLRGKVSRSATWKVRQKEVNTLPPKNLHDGVVEAPYMTTYPDPICGMDRDPTKFDSDKALPDNSKEKSFMGMSVSPNCQCTIM</sequence>
<feature type="compositionally biased region" description="Polar residues" evidence="1">
    <location>
        <begin position="1119"/>
        <end position="1131"/>
    </location>
</feature>
<feature type="compositionally biased region" description="Low complexity" evidence="1">
    <location>
        <begin position="345"/>
        <end position="378"/>
    </location>
</feature>
<feature type="compositionally biased region" description="Basic and acidic residues" evidence="1">
    <location>
        <begin position="323"/>
        <end position="335"/>
    </location>
</feature>
<accession>A0A8T2US34</accession>
<evidence type="ECO:0000313" key="3">
    <source>
        <dbReference type="Proteomes" id="UP000825935"/>
    </source>
</evidence>
<proteinExistence type="predicted"/>
<name>A0A8T2US34_CERRI</name>
<comment type="caution">
    <text evidence="2">The sequence shown here is derived from an EMBL/GenBank/DDBJ whole genome shotgun (WGS) entry which is preliminary data.</text>
</comment>
<feature type="compositionally biased region" description="Low complexity" evidence="1">
    <location>
        <begin position="151"/>
        <end position="211"/>
    </location>
</feature>
<dbReference type="GO" id="GO:0055028">
    <property type="term" value="C:cortical microtubule"/>
    <property type="evidence" value="ECO:0007669"/>
    <property type="project" value="TreeGrafter"/>
</dbReference>
<organism evidence="2 3">
    <name type="scientific">Ceratopteris richardii</name>
    <name type="common">Triangle waterfern</name>
    <dbReference type="NCBI Taxonomy" id="49495"/>
    <lineage>
        <taxon>Eukaryota</taxon>
        <taxon>Viridiplantae</taxon>
        <taxon>Streptophyta</taxon>
        <taxon>Embryophyta</taxon>
        <taxon>Tracheophyta</taxon>
        <taxon>Polypodiopsida</taxon>
        <taxon>Polypodiidae</taxon>
        <taxon>Polypodiales</taxon>
        <taxon>Pteridineae</taxon>
        <taxon>Pteridaceae</taxon>
        <taxon>Parkerioideae</taxon>
        <taxon>Ceratopteris</taxon>
    </lineage>
</organism>
<dbReference type="Proteomes" id="UP000825935">
    <property type="component" value="Chromosome 5"/>
</dbReference>
<feature type="region of interest" description="Disordered" evidence="1">
    <location>
        <begin position="487"/>
        <end position="528"/>
    </location>
</feature>
<evidence type="ECO:0000313" key="2">
    <source>
        <dbReference type="EMBL" id="KAH7436194.1"/>
    </source>
</evidence>
<keyword evidence="3" id="KW-1185">Reference proteome</keyword>
<feature type="compositionally biased region" description="Polar residues" evidence="1">
    <location>
        <begin position="494"/>
        <end position="504"/>
    </location>
</feature>
<feature type="region of interest" description="Disordered" evidence="1">
    <location>
        <begin position="823"/>
        <end position="848"/>
    </location>
</feature>
<evidence type="ECO:0000256" key="1">
    <source>
        <dbReference type="SAM" id="MobiDB-lite"/>
    </source>
</evidence>
<protein>
    <submittedName>
        <fullName evidence="2">Uncharacterized protein</fullName>
    </submittedName>
</protein>
<feature type="compositionally biased region" description="Polar residues" evidence="1">
    <location>
        <begin position="232"/>
        <end position="267"/>
    </location>
</feature>
<feature type="compositionally biased region" description="Polar residues" evidence="1">
    <location>
        <begin position="1014"/>
        <end position="1023"/>
    </location>
</feature>
<dbReference type="PANTHER" id="PTHR31949">
    <property type="entry name" value="GASTRIC MUCIN-LIKE PROTEIN"/>
    <property type="match status" value="1"/>
</dbReference>
<dbReference type="PANTHER" id="PTHR31949:SF2">
    <property type="entry name" value="OS05G0480600 PROTEIN"/>
    <property type="match status" value="1"/>
</dbReference>
<dbReference type="EMBL" id="CM035410">
    <property type="protein sequence ID" value="KAH7436194.1"/>
    <property type="molecule type" value="Genomic_DNA"/>
</dbReference>
<feature type="region of interest" description="Disordered" evidence="1">
    <location>
        <begin position="128"/>
        <end position="380"/>
    </location>
</feature>
<dbReference type="GO" id="GO:0043622">
    <property type="term" value="P:cortical microtubule organization"/>
    <property type="evidence" value="ECO:0007669"/>
    <property type="project" value="TreeGrafter"/>
</dbReference>
<feature type="region of interest" description="Disordered" evidence="1">
    <location>
        <begin position="1003"/>
        <end position="1023"/>
    </location>
</feature>
<dbReference type="EMBL" id="CM035410">
    <property type="protein sequence ID" value="KAH7436195.1"/>
    <property type="molecule type" value="Genomic_DNA"/>
</dbReference>
<dbReference type="EMBL" id="CM035410">
    <property type="protein sequence ID" value="KAH7436193.1"/>
    <property type="molecule type" value="Genomic_DNA"/>
</dbReference>
<reference evidence="2" key="1">
    <citation type="submission" date="2021-08" db="EMBL/GenBank/DDBJ databases">
        <title>WGS assembly of Ceratopteris richardii.</title>
        <authorList>
            <person name="Marchant D.B."/>
            <person name="Chen G."/>
            <person name="Jenkins J."/>
            <person name="Shu S."/>
            <person name="Leebens-Mack J."/>
            <person name="Grimwood J."/>
            <person name="Schmutz J."/>
            <person name="Soltis P."/>
            <person name="Soltis D."/>
            <person name="Chen Z.-H."/>
        </authorList>
    </citation>
    <scope>NUCLEOTIDE SEQUENCE</scope>
    <source>
        <strain evidence="2">Whitten #5841</strain>
        <tissue evidence="2">Leaf</tissue>
    </source>
</reference>